<feature type="domain" description="DUF5627" evidence="3">
    <location>
        <begin position="208"/>
        <end position="342"/>
    </location>
</feature>
<dbReference type="KEGG" id="bfc:BacF7301_07220"/>
<evidence type="ECO:0000313" key="4">
    <source>
        <dbReference type="EMBL" id="QIU93948.1"/>
    </source>
</evidence>
<name>A0A6H0KMZ5_9BACE</name>
<dbReference type="InterPro" id="IPR040580">
    <property type="entry name" value="DUF5627"/>
</dbReference>
<dbReference type="Pfam" id="PF18620">
    <property type="entry name" value="DUF5627"/>
    <property type="match status" value="1"/>
</dbReference>
<dbReference type="EMBL" id="CP050831">
    <property type="protein sequence ID" value="QIU93948.1"/>
    <property type="molecule type" value="Genomic_DNA"/>
</dbReference>
<evidence type="ECO:0000259" key="2">
    <source>
        <dbReference type="Pfam" id="PF08522"/>
    </source>
</evidence>
<feature type="chain" id="PRO_5026223339" evidence="1">
    <location>
        <begin position="25"/>
        <end position="355"/>
    </location>
</feature>
<feature type="signal peptide" evidence="1">
    <location>
        <begin position="1"/>
        <end position="24"/>
    </location>
</feature>
<dbReference type="Pfam" id="PF08522">
    <property type="entry name" value="BT_3987-like_N"/>
    <property type="match status" value="1"/>
</dbReference>
<evidence type="ECO:0000313" key="5">
    <source>
        <dbReference type="Proteomes" id="UP000501780"/>
    </source>
</evidence>
<evidence type="ECO:0000256" key="1">
    <source>
        <dbReference type="SAM" id="SignalP"/>
    </source>
</evidence>
<evidence type="ECO:0000259" key="3">
    <source>
        <dbReference type="Pfam" id="PF18620"/>
    </source>
</evidence>
<keyword evidence="1" id="KW-0732">Signal</keyword>
<dbReference type="PROSITE" id="PS51257">
    <property type="entry name" value="PROKAR_LIPOPROTEIN"/>
    <property type="match status" value="1"/>
</dbReference>
<dbReference type="InterPro" id="IPR013728">
    <property type="entry name" value="BT_3987-like_N"/>
</dbReference>
<dbReference type="AlphaFoldDB" id="A0A6H0KMZ5"/>
<dbReference type="Gene3D" id="2.40.128.420">
    <property type="match status" value="1"/>
</dbReference>
<protein>
    <submittedName>
        <fullName evidence="4">DUF1735 domain-containing protein</fullName>
    </submittedName>
</protein>
<dbReference type="Proteomes" id="UP000501780">
    <property type="component" value="Chromosome"/>
</dbReference>
<sequence length="355" mass="39697">MKHMKLIKLIFAMSVGVFVSWTMTSCENQDNEFPDYEGGTSVYFATQYPVRTLVMGEDEYDTTLDNAHKCKINATMGGVYANKKDITIDIEVDNTLCDNLYYSYTSASENMPVKAMPSNYYTLSDDKITLKNVLMNGVEVSFTDAFFTDPEALTATYVIPLVMTGVTNADRILNGTLSEGAEAVRCNSSVWLVQPQDYVLYCVKYINKWTGKYLRHGVDKVTENGTTTENDRHNEYVENDEICQTATKSLTETILTVTTNLGTTDNPRNINYQLLLTFNGDECVVSGLDGVTATGTGKFVQDGEKNSWGNKDRDAIYLEYTVDFGNGLKFETEDTLVAHSRGVAREDFTPVYVKN</sequence>
<reference evidence="4 5" key="1">
    <citation type="submission" date="2020-03" db="EMBL/GenBank/DDBJ databases">
        <title>Genomic analysis of Bacteroides faecium CBA7301.</title>
        <authorList>
            <person name="Kim J."/>
            <person name="Roh S.W."/>
        </authorList>
    </citation>
    <scope>NUCLEOTIDE SEQUENCE [LARGE SCALE GENOMIC DNA]</scope>
    <source>
        <strain evidence="4 5">CBA7301</strain>
    </source>
</reference>
<keyword evidence="5" id="KW-1185">Reference proteome</keyword>
<accession>A0A6H0KMZ5</accession>
<dbReference type="Gene3D" id="2.60.40.1740">
    <property type="entry name" value="hypothetical protein (bacova_03559)"/>
    <property type="match status" value="1"/>
</dbReference>
<organism evidence="4 5">
    <name type="scientific">Bacteroides faecium</name>
    <dbReference type="NCBI Taxonomy" id="2715212"/>
    <lineage>
        <taxon>Bacteria</taxon>
        <taxon>Pseudomonadati</taxon>
        <taxon>Bacteroidota</taxon>
        <taxon>Bacteroidia</taxon>
        <taxon>Bacteroidales</taxon>
        <taxon>Bacteroidaceae</taxon>
        <taxon>Bacteroides</taxon>
    </lineage>
</organism>
<gene>
    <name evidence="4" type="ORF">BacF7301_07220</name>
</gene>
<proteinExistence type="predicted"/>
<feature type="domain" description="BT-3987-like N-terminal" evidence="2">
    <location>
        <begin position="41"/>
        <end position="169"/>
    </location>
</feature>